<sequence>MKQKLNDLISVKECLESHNIDPSKVLSEFKIDEEIHHLKKELKLQVQKRKEMDIESLPNPNHQEAKRTCFSHQTMPRGISFYNQSMQPGYSYRDFNYIPPSLLNAPALPVNITNSVTSGLAGPNGNIWPYGWQDESSVLVEKYLVQPYPRQSQTYDTQPSLTGLYGRRPGFPVCMPGRPGYPGYIPSGGFPARRGLGSDLYAFADVVEKETRGSRAVGSGTGRSSYY</sequence>
<dbReference type="EMBL" id="BQNB010015689">
    <property type="protein sequence ID" value="GJT42960.1"/>
    <property type="molecule type" value="Genomic_DNA"/>
</dbReference>
<keyword evidence="2" id="KW-1185">Reference proteome</keyword>
<dbReference type="Proteomes" id="UP001151760">
    <property type="component" value="Unassembled WGS sequence"/>
</dbReference>
<reference evidence="1" key="1">
    <citation type="journal article" date="2022" name="Int. J. Mol. Sci.">
        <title>Draft Genome of Tanacetum Coccineum: Genomic Comparison of Closely Related Tanacetum-Family Plants.</title>
        <authorList>
            <person name="Yamashiro T."/>
            <person name="Shiraishi A."/>
            <person name="Nakayama K."/>
            <person name="Satake H."/>
        </authorList>
    </citation>
    <scope>NUCLEOTIDE SEQUENCE</scope>
</reference>
<protein>
    <recommendedName>
        <fullName evidence="3">FRIGIDA-like protein</fullName>
    </recommendedName>
</protein>
<evidence type="ECO:0008006" key="3">
    <source>
        <dbReference type="Google" id="ProtNLM"/>
    </source>
</evidence>
<name>A0ABQ5DUU9_9ASTR</name>
<proteinExistence type="predicted"/>
<organism evidence="1 2">
    <name type="scientific">Tanacetum coccineum</name>
    <dbReference type="NCBI Taxonomy" id="301880"/>
    <lineage>
        <taxon>Eukaryota</taxon>
        <taxon>Viridiplantae</taxon>
        <taxon>Streptophyta</taxon>
        <taxon>Embryophyta</taxon>
        <taxon>Tracheophyta</taxon>
        <taxon>Spermatophyta</taxon>
        <taxon>Magnoliopsida</taxon>
        <taxon>eudicotyledons</taxon>
        <taxon>Gunneridae</taxon>
        <taxon>Pentapetalae</taxon>
        <taxon>asterids</taxon>
        <taxon>campanulids</taxon>
        <taxon>Asterales</taxon>
        <taxon>Asteraceae</taxon>
        <taxon>Asteroideae</taxon>
        <taxon>Anthemideae</taxon>
        <taxon>Anthemidinae</taxon>
        <taxon>Tanacetum</taxon>
    </lineage>
</organism>
<reference evidence="1" key="2">
    <citation type="submission" date="2022-01" db="EMBL/GenBank/DDBJ databases">
        <authorList>
            <person name="Yamashiro T."/>
            <person name="Shiraishi A."/>
            <person name="Satake H."/>
            <person name="Nakayama K."/>
        </authorList>
    </citation>
    <scope>NUCLEOTIDE SEQUENCE</scope>
</reference>
<gene>
    <name evidence="1" type="ORF">Tco_0951675</name>
</gene>
<comment type="caution">
    <text evidence="1">The sequence shown here is derived from an EMBL/GenBank/DDBJ whole genome shotgun (WGS) entry which is preliminary data.</text>
</comment>
<evidence type="ECO:0000313" key="2">
    <source>
        <dbReference type="Proteomes" id="UP001151760"/>
    </source>
</evidence>
<accession>A0ABQ5DUU9</accession>
<evidence type="ECO:0000313" key="1">
    <source>
        <dbReference type="EMBL" id="GJT42960.1"/>
    </source>
</evidence>